<dbReference type="PROSITE" id="PS00463">
    <property type="entry name" value="ZN2_CY6_FUNGAL_1"/>
    <property type="match status" value="1"/>
</dbReference>
<dbReference type="PROSITE" id="PS50048">
    <property type="entry name" value="ZN2_CY6_FUNGAL_2"/>
    <property type="match status" value="1"/>
</dbReference>
<feature type="region of interest" description="Disordered" evidence="7">
    <location>
        <begin position="67"/>
        <end position="97"/>
    </location>
</feature>
<dbReference type="InterPro" id="IPR001138">
    <property type="entry name" value="Zn2Cys6_DnaBD"/>
</dbReference>
<keyword evidence="1" id="KW-0479">Metal-binding</keyword>
<comment type="caution">
    <text evidence="9">The sequence shown here is derived from an EMBL/GenBank/DDBJ whole genome shotgun (WGS) entry which is preliminary data.</text>
</comment>
<feature type="domain" description="Zn(2)-C6 fungal-type" evidence="8">
    <location>
        <begin position="34"/>
        <end position="62"/>
    </location>
</feature>
<gene>
    <name evidence="9" type="ORF">F5Z01DRAFT_27119</name>
</gene>
<evidence type="ECO:0000256" key="7">
    <source>
        <dbReference type="SAM" id="MobiDB-lite"/>
    </source>
</evidence>
<evidence type="ECO:0000256" key="1">
    <source>
        <dbReference type="ARBA" id="ARBA00022723"/>
    </source>
</evidence>
<dbReference type="GO" id="GO:0008270">
    <property type="term" value="F:zinc ion binding"/>
    <property type="evidence" value="ECO:0007669"/>
    <property type="project" value="InterPro"/>
</dbReference>
<dbReference type="InterPro" id="IPR036864">
    <property type="entry name" value="Zn2-C6_fun-type_DNA-bd_sf"/>
</dbReference>
<evidence type="ECO:0000256" key="3">
    <source>
        <dbReference type="ARBA" id="ARBA00023015"/>
    </source>
</evidence>
<accession>A0A9P7ZXG9</accession>
<evidence type="ECO:0000256" key="2">
    <source>
        <dbReference type="ARBA" id="ARBA00022833"/>
    </source>
</evidence>
<sequence length="325" mass="35804">MANSKEPDRCGTSTFALSNRPRATRAMVAKVRTGCVTCKRRHVKCDEGKPGCQRCIKWQGHCDGYEDTRAQTKSSDVPKRKKPRTASPENKSEKLRLPRWFRPLAGESRKLVTQAQDVCVGYSTPGVDSSRDSLPQQRSPGCSSSEGSFESGFWQTVVPKLLRSSTSVWYSNLAIHALIDSKQPSWGDEGDEHANACYRRALRYHGLALSQLRNEAKSGGDLECATLCCFFFIIFEMMHGDDKSAQAHMYNGCQMLGELRGNSQGQTLTHADVDAMLHGELQNGLRFIAGQITGPSQDRFTNSPSLGYASFRALSVTSSETGSGF</sequence>
<name>A0A9P7ZXG9_9HYPO</name>
<keyword evidence="10" id="KW-1185">Reference proteome</keyword>
<evidence type="ECO:0000256" key="5">
    <source>
        <dbReference type="ARBA" id="ARBA00023163"/>
    </source>
</evidence>
<dbReference type="CDD" id="cd00067">
    <property type="entry name" value="GAL4"/>
    <property type="match status" value="1"/>
</dbReference>
<dbReference type="Proteomes" id="UP000887229">
    <property type="component" value="Unassembled WGS sequence"/>
</dbReference>
<dbReference type="PANTHER" id="PTHR36206">
    <property type="entry name" value="ASPERCRYPTIN BIOSYNTHESIS CLUSTER-SPECIFIC TRANSCRIPTION REGULATOR ATNN-RELATED"/>
    <property type="match status" value="1"/>
</dbReference>
<dbReference type="SMART" id="SM00066">
    <property type="entry name" value="GAL4"/>
    <property type="match status" value="1"/>
</dbReference>
<feature type="region of interest" description="Disordered" evidence="7">
    <location>
        <begin position="126"/>
        <end position="149"/>
    </location>
</feature>
<proteinExistence type="predicted"/>
<keyword evidence="3" id="KW-0805">Transcription regulation</keyword>
<dbReference type="GO" id="GO:0003677">
    <property type="term" value="F:DNA binding"/>
    <property type="evidence" value="ECO:0007669"/>
    <property type="project" value="UniProtKB-KW"/>
</dbReference>
<dbReference type="RefSeq" id="XP_046123069.1">
    <property type="nucleotide sequence ID" value="XM_046258679.1"/>
</dbReference>
<dbReference type="GO" id="GO:0000981">
    <property type="term" value="F:DNA-binding transcription factor activity, RNA polymerase II-specific"/>
    <property type="evidence" value="ECO:0007669"/>
    <property type="project" value="InterPro"/>
</dbReference>
<dbReference type="InterPro" id="IPR052360">
    <property type="entry name" value="Transcr_Regulatory_Proteins"/>
</dbReference>
<dbReference type="AlphaFoldDB" id="A0A9P7ZXG9"/>
<keyword evidence="6" id="KW-0539">Nucleus</keyword>
<dbReference type="InterPro" id="IPR021858">
    <property type="entry name" value="Fun_TF"/>
</dbReference>
<dbReference type="Pfam" id="PF11951">
    <property type="entry name" value="Fungal_trans_2"/>
    <property type="match status" value="1"/>
</dbReference>
<protein>
    <recommendedName>
        <fullName evidence="8">Zn(2)-C6 fungal-type domain-containing protein</fullName>
    </recommendedName>
</protein>
<organism evidence="9 10">
    <name type="scientific">Emericellopsis atlantica</name>
    <dbReference type="NCBI Taxonomy" id="2614577"/>
    <lineage>
        <taxon>Eukaryota</taxon>
        <taxon>Fungi</taxon>
        <taxon>Dikarya</taxon>
        <taxon>Ascomycota</taxon>
        <taxon>Pezizomycotina</taxon>
        <taxon>Sordariomycetes</taxon>
        <taxon>Hypocreomycetidae</taxon>
        <taxon>Hypocreales</taxon>
        <taxon>Bionectriaceae</taxon>
        <taxon>Emericellopsis</taxon>
    </lineage>
</organism>
<evidence type="ECO:0000313" key="10">
    <source>
        <dbReference type="Proteomes" id="UP000887229"/>
    </source>
</evidence>
<reference evidence="9" key="1">
    <citation type="journal article" date="2021" name="IMA Fungus">
        <title>Genomic characterization of three marine fungi, including Emericellopsis atlantica sp. nov. with signatures of a generalist lifestyle and marine biomass degradation.</title>
        <authorList>
            <person name="Hagestad O.C."/>
            <person name="Hou L."/>
            <person name="Andersen J.H."/>
            <person name="Hansen E.H."/>
            <person name="Altermark B."/>
            <person name="Li C."/>
            <person name="Kuhnert E."/>
            <person name="Cox R.J."/>
            <person name="Crous P.W."/>
            <person name="Spatafora J.W."/>
            <person name="Lail K."/>
            <person name="Amirebrahimi M."/>
            <person name="Lipzen A."/>
            <person name="Pangilinan J."/>
            <person name="Andreopoulos W."/>
            <person name="Hayes R.D."/>
            <person name="Ng V."/>
            <person name="Grigoriev I.V."/>
            <person name="Jackson S.A."/>
            <person name="Sutton T.D.S."/>
            <person name="Dobson A.D.W."/>
            <person name="Rama T."/>
        </authorList>
    </citation>
    <scope>NUCLEOTIDE SEQUENCE</scope>
    <source>
        <strain evidence="9">TS7</strain>
    </source>
</reference>
<evidence type="ECO:0000256" key="6">
    <source>
        <dbReference type="ARBA" id="ARBA00023242"/>
    </source>
</evidence>
<keyword evidence="4" id="KW-0238">DNA-binding</keyword>
<keyword evidence="5" id="KW-0804">Transcription</keyword>
<dbReference type="OrthoDB" id="2593732at2759"/>
<dbReference type="GeneID" id="70289582"/>
<dbReference type="PANTHER" id="PTHR36206:SF4">
    <property type="entry name" value="HYPOTHETICAL CONSERVED PROTEIN (EUROFUNG)-RELATED"/>
    <property type="match status" value="1"/>
</dbReference>
<feature type="compositionally biased region" description="Polar residues" evidence="7">
    <location>
        <begin position="132"/>
        <end position="142"/>
    </location>
</feature>
<dbReference type="EMBL" id="MU251242">
    <property type="protein sequence ID" value="KAG9259145.1"/>
    <property type="molecule type" value="Genomic_DNA"/>
</dbReference>
<evidence type="ECO:0000259" key="8">
    <source>
        <dbReference type="PROSITE" id="PS50048"/>
    </source>
</evidence>
<dbReference type="SUPFAM" id="SSF57701">
    <property type="entry name" value="Zn2/Cys6 DNA-binding domain"/>
    <property type="match status" value="1"/>
</dbReference>
<evidence type="ECO:0000256" key="4">
    <source>
        <dbReference type="ARBA" id="ARBA00023125"/>
    </source>
</evidence>
<evidence type="ECO:0000313" key="9">
    <source>
        <dbReference type="EMBL" id="KAG9259145.1"/>
    </source>
</evidence>
<dbReference type="Pfam" id="PF00172">
    <property type="entry name" value="Zn_clus"/>
    <property type="match status" value="1"/>
</dbReference>
<keyword evidence="2" id="KW-0862">Zinc</keyword>
<dbReference type="Gene3D" id="4.10.240.10">
    <property type="entry name" value="Zn(2)-C6 fungal-type DNA-binding domain"/>
    <property type="match status" value="1"/>
</dbReference>